<comment type="caution">
    <text evidence="2">The sequence shown here is derived from an EMBL/GenBank/DDBJ whole genome shotgun (WGS) entry which is preliminary data.</text>
</comment>
<proteinExistence type="predicted"/>
<evidence type="ECO:0000256" key="1">
    <source>
        <dbReference type="SAM" id="MobiDB-lite"/>
    </source>
</evidence>
<sequence>MATYGWASSSGERGKPPSPLSANEPDDLLELVTIVGARDRLTSAMLGAVRGLRLSSRASALGVALPQPKSRGRRAARTAMCSAHGACCYAEARRA</sequence>
<dbReference type="AlphaFoldDB" id="A0A8J6CC56"/>
<feature type="region of interest" description="Disordered" evidence="1">
    <location>
        <begin position="1"/>
        <end position="24"/>
    </location>
</feature>
<protein>
    <submittedName>
        <fullName evidence="2">Uncharacterized protein</fullName>
    </submittedName>
</protein>
<dbReference type="EMBL" id="JAGTXO010000022">
    <property type="protein sequence ID" value="KAG8462173.1"/>
    <property type="molecule type" value="Genomic_DNA"/>
</dbReference>
<evidence type="ECO:0000313" key="3">
    <source>
        <dbReference type="Proteomes" id="UP000751190"/>
    </source>
</evidence>
<gene>
    <name evidence="2" type="ORF">KFE25_011623</name>
</gene>
<reference evidence="2" key="1">
    <citation type="submission" date="2021-05" db="EMBL/GenBank/DDBJ databases">
        <title>The genome of the haptophyte Pavlova lutheri (Diacronema luteri, Pavlovales) - a model for lipid biosynthesis in eukaryotic algae.</title>
        <authorList>
            <person name="Hulatt C.J."/>
            <person name="Posewitz M.C."/>
        </authorList>
    </citation>
    <scope>NUCLEOTIDE SEQUENCE</scope>
    <source>
        <strain evidence="2">NIVA-4/92</strain>
    </source>
</reference>
<evidence type="ECO:0000313" key="2">
    <source>
        <dbReference type="EMBL" id="KAG8462173.1"/>
    </source>
</evidence>
<organism evidence="2 3">
    <name type="scientific">Diacronema lutheri</name>
    <name type="common">Unicellular marine alga</name>
    <name type="synonym">Monochrysis lutheri</name>
    <dbReference type="NCBI Taxonomy" id="2081491"/>
    <lineage>
        <taxon>Eukaryota</taxon>
        <taxon>Haptista</taxon>
        <taxon>Haptophyta</taxon>
        <taxon>Pavlovophyceae</taxon>
        <taxon>Pavlovales</taxon>
        <taxon>Pavlovaceae</taxon>
        <taxon>Diacronema</taxon>
    </lineage>
</organism>
<feature type="compositionally biased region" description="Polar residues" evidence="1">
    <location>
        <begin position="1"/>
        <end position="11"/>
    </location>
</feature>
<name>A0A8J6CC56_DIALT</name>
<keyword evidence="3" id="KW-1185">Reference proteome</keyword>
<accession>A0A8J6CC56</accession>
<dbReference type="Proteomes" id="UP000751190">
    <property type="component" value="Unassembled WGS sequence"/>
</dbReference>